<comment type="subcellular location">
    <subcellularLocation>
        <location evidence="1">Cell membrane</location>
        <topology evidence="1">Multi-pass membrane protein</topology>
    </subcellularLocation>
</comment>
<feature type="transmembrane region" description="Helical" evidence="7">
    <location>
        <begin position="6"/>
        <end position="25"/>
    </location>
</feature>
<dbReference type="InterPro" id="IPR002293">
    <property type="entry name" value="AA/rel_permease1"/>
</dbReference>
<feature type="transmembrane region" description="Helical" evidence="7">
    <location>
        <begin position="433"/>
        <end position="454"/>
    </location>
</feature>
<evidence type="ECO:0000256" key="1">
    <source>
        <dbReference type="ARBA" id="ARBA00004651"/>
    </source>
</evidence>
<organism evidence="8 9">
    <name type="scientific">Pseudofrancisella aestuarii</name>
    <dbReference type="NCBI Taxonomy" id="2670347"/>
    <lineage>
        <taxon>Bacteria</taxon>
        <taxon>Pseudomonadati</taxon>
        <taxon>Pseudomonadota</taxon>
        <taxon>Gammaproteobacteria</taxon>
        <taxon>Thiotrichales</taxon>
        <taxon>Francisellaceae</taxon>
        <taxon>Pseudofrancisella</taxon>
    </lineage>
</organism>
<evidence type="ECO:0000256" key="7">
    <source>
        <dbReference type="SAM" id="Phobius"/>
    </source>
</evidence>
<feature type="transmembrane region" description="Helical" evidence="7">
    <location>
        <begin position="399"/>
        <end position="421"/>
    </location>
</feature>
<keyword evidence="3" id="KW-1003">Cell membrane</keyword>
<keyword evidence="9" id="KW-1185">Reference proteome</keyword>
<evidence type="ECO:0000256" key="5">
    <source>
        <dbReference type="ARBA" id="ARBA00022989"/>
    </source>
</evidence>
<dbReference type="EMBL" id="JBHSJH010000003">
    <property type="protein sequence ID" value="MFC4892961.1"/>
    <property type="molecule type" value="Genomic_DNA"/>
</dbReference>
<feature type="transmembrane region" description="Helical" evidence="7">
    <location>
        <begin position="151"/>
        <end position="174"/>
    </location>
</feature>
<evidence type="ECO:0000256" key="6">
    <source>
        <dbReference type="ARBA" id="ARBA00023136"/>
    </source>
</evidence>
<feature type="transmembrane region" description="Helical" evidence="7">
    <location>
        <begin position="194"/>
        <end position="215"/>
    </location>
</feature>
<dbReference type="PANTHER" id="PTHR42770:SF15">
    <property type="entry name" value="GLUTAMATE_GAMMA-AMINOBUTYRATE ANTIPORTER-RELATED"/>
    <property type="match status" value="1"/>
</dbReference>
<evidence type="ECO:0000256" key="4">
    <source>
        <dbReference type="ARBA" id="ARBA00022692"/>
    </source>
</evidence>
<gene>
    <name evidence="8" type="ORF">ACFPDQ_07840</name>
</gene>
<feature type="transmembrane region" description="Helical" evidence="7">
    <location>
        <begin position="330"/>
        <end position="348"/>
    </location>
</feature>
<evidence type="ECO:0000256" key="2">
    <source>
        <dbReference type="ARBA" id="ARBA00022448"/>
    </source>
</evidence>
<feature type="transmembrane region" description="Helical" evidence="7">
    <location>
        <begin position="277"/>
        <end position="299"/>
    </location>
</feature>
<dbReference type="Gene3D" id="1.20.1740.10">
    <property type="entry name" value="Amino acid/polyamine transporter I"/>
    <property type="match status" value="1"/>
</dbReference>
<evidence type="ECO:0000313" key="8">
    <source>
        <dbReference type="EMBL" id="MFC4892961.1"/>
    </source>
</evidence>
<feature type="transmembrane region" description="Helical" evidence="7">
    <location>
        <begin position="95"/>
        <end position="116"/>
    </location>
</feature>
<dbReference type="PANTHER" id="PTHR42770">
    <property type="entry name" value="AMINO ACID TRANSPORTER-RELATED"/>
    <property type="match status" value="1"/>
</dbReference>
<feature type="transmembrane region" description="Helical" evidence="7">
    <location>
        <begin position="354"/>
        <end position="378"/>
    </location>
</feature>
<name>A0ABV9TDV7_9GAMM</name>
<keyword evidence="6 7" id="KW-0472">Membrane</keyword>
<keyword evidence="4 7" id="KW-0812">Transmembrane</keyword>
<evidence type="ECO:0000313" key="9">
    <source>
        <dbReference type="Proteomes" id="UP001595926"/>
    </source>
</evidence>
<keyword evidence="5 7" id="KW-1133">Transmembrane helix</keyword>
<accession>A0ABV9TDV7</accession>
<comment type="caution">
    <text evidence="8">The sequence shown here is derived from an EMBL/GenBank/DDBJ whole genome shotgun (WGS) entry which is preliminary data.</text>
</comment>
<feature type="transmembrane region" description="Helical" evidence="7">
    <location>
        <begin position="122"/>
        <end position="139"/>
    </location>
</feature>
<protein>
    <submittedName>
        <fullName evidence="8">APC family permease</fullName>
    </submittedName>
</protein>
<proteinExistence type="predicted"/>
<keyword evidence="2" id="KW-0813">Transport</keyword>
<feature type="transmembrane region" description="Helical" evidence="7">
    <location>
        <begin position="227"/>
        <end position="251"/>
    </location>
</feature>
<dbReference type="InterPro" id="IPR050367">
    <property type="entry name" value="APC_superfamily"/>
</dbReference>
<feature type="transmembrane region" description="Helical" evidence="7">
    <location>
        <begin position="37"/>
        <end position="57"/>
    </location>
</feature>
<evidence type="ECO:0000256" key="3">
    <source>
        <dbReference type="ARBA" id="ARBA00022475"/>
    </source>
</evidence>
<dbReference type="Pfam" id="PF13520">
    <property type="entry name" value="AA_permease_2"/>
    <property type="match status" value="1"/>
</dbReference>
<dbReference type="Proteomes" id="UP001595926">
    <property type="component" value="Unassembled WGS sequence"/>
</dbReference>
<dbReference type="RefSeq" id="WP_119331040.1">
    <property type="nucleotide sequence ID" value="NZ_JBHSJH010000003.1"/>
</dbReference>
<sequence>MSNNVKTIGIFTLAMLSVSAILNLRNIPVMASLGLEAIFFYTIAALFFLIPTSMVSAELATKIPTNGGVYSWVKVALGEKLGFIAIWLEWFNNVIAYPATLVTIVATLVFAGIPSLQNSKSLMFFTMMIIFWGCTFFNLNQIKTSTKLNIIGALFGTILPGILIIGLGIVWVLAGNQSSINLNDQIIPSFTPSNLSLLVIAFSSYSGMQLLAFHVKNAKNPTTTIPRAILISAIIILFISTMSALSIATVIPHNELNITNGVIDSFSRFFSIFHLKFLTPILAICIVIGATASLSAWLLGPARSLLVVAQEGYLPKPLAKQNKAGMPVNILLLQGVIGTIFSSLYLFTPTLQDAFSLLIALTSQFTVMMFILIFISAIRLKYTHPNNNGFNIPFGKLGAWIICLAGITACSIAFVMGLFPSSSISSTISIHEYLTYMLIADAVIIGIPLIWITYKEKTKQK</sequence>
<reference evidence="9" key="1">
    <citation type="journal article" date="2019" name="Int. J. Syst. Evol. Microbiol.">
        <title>The Global Catalogue of Microorganisms (GCM) 10K type strain sequencing project: providing services to taxonomists for standard genome sequencing and annotation.</title>
        <authorList>
            <consortium name="The Broad Institute Genomics Platform"/>
            <consortium name="The Broad Institute Genome Sequencing Center for Infectious Disease"/>
            <person name="Wu L."/>
            <person name="Ma J."/>
        </authorList>
    </citation>
    <scope>NUCLEOTIDE SEQUENCE [LARGE SCALE GENOMIC DNA]</scope>
    <source>
        <strain evidence="9">CGMCC 1.13718</strain>
    </source>
</reference>
<dbReference type="PIRSF" id="PIRSF006060">
    <property type="entry name" value="AA_transporter"/>
    <property type="match status" value="1"/>
</dbReference>